<organism evidence="2">
    <name type="scientific">Sediminibacterium sp. KACHI17</name>
    <dbReference type="NCBI Taxonomy" id="1751071"/>
    <lineage>
        <taxon>Bacteria</taxon>
        <taxon>Pseudomonadati</taxon>
        <taxon>Bacteroidota</taxon>
        <taxon>Chitinophagia</taxon>
        <taxon>Chitinophagales</taxon>
        <taxon>Chitinophagaceae</taxon>
        <taxon>Sediminibacterium</taxon>
    </lineage>
</organism>
<feature type="domain" description="Glycosyltransferase 2-like" evidence="1">
    <location>
        <begin position="5"/>
        <end position="158"/>
    </location>
</feature>
<evidence type="ECO:0000259" key="1">
    <source>
        <dbReference type="Pfam" id="PF00535"/>
    </source>
</evidence>
<accession>A0AAT9GFY6</accession>
<dbReference type="SUPFAM" id="SSF53448">
    <property type="entry name" value="Nucleotide-diphospho-sugar transferases"/>
    <property type="match status" value="1"/>
</dbReference>
<dbReference type="PANTHER" id="PTHR22916">
    <property type="entry name" value="GLYCOSYLTRANSFERASE"/>
    <property type="match status" value="1"/>
</dbReference>
<dbReference type="InterPro" id="IPR029044">
    <property type="entry name" value="Nucleotide-diphossugar_trans"/>
</dbReference>
<dbReference type="RefSeq" id="WP_353549830.1">
    <property type="nucleotide sequence ID" value="NZ_AP029612.1"/>
</dbReference>
<sequence>MNEISVITICFNNLSDLQKTCQSVDAQTRPPEEHWIINGSTTEDIAQWLEQTPQPVYRKWINERDKGIADAFNKGIDKATCPITHLLNSGDTYAANDVVEVVHAFFQKHLSVQWISGNIQLTRGGEKVIVGKPFEKDKLYRGMRSVSHPTWFVKKEVYHRTGGYSGDYKIAMDYDMMCRLAHEPYLYLPKTIAIFDDTGISSSQYIKSLEENKKVYTKHFGPSLKLTVWQWRLRLLHQLLQSNFGLWLFRLKKKLGLENW</sequence>
<evidence type="ECO:0000313" key="2">
    <source>
        <dbReference type="EMBL" id="BFG69509.1"/>
    </source>
</evidence>
<dbReference type="GO" id="GO:0016758">
    <property type="term" value="F:hexosyltransferase activity"/>
    <property type="evidence" value="ECO:0007669"/>
    <property type="project" value="UniProtKB-ARBA"/>
</dbReference>
<name>A0AAT9GFY6_9BACT</name>
<dbReference type="Pfam" id="PF00535">
    <property type="entry name" value="Glycos_transf_2"/>
    <property type="match status" value="1"/>
</dbReference>
<dbReference type="EMBL" id="AP029612">
    <property type="protein sequence ID" value="BFG69509.1"/>
    <property type="molecule type" value="Genomic_DNA"/>
</dbReference>
<dbReference type="InterPro" id="IPR001173">
    <property type="entry name" value="Glyco_trans_2-like"/>
</dbReference>
<dbReference type="PANTHER" id="PTHR22916:SF67">
    <property type="entry name" value="COLANIC ACID BIOSYNTHESIS GLYCOSYL TRANSFERASE WCAE-RELATED"/>
    <property type="match status" value="1"/>
</dbReference>
<protein>
    <recommendedName>
        <fullName evidence="1">Glycosyltransferase 2-like domain-containing protein</fullName>
    </recommendedName>
</protein>
<proteinExistence type="predicted"/>
<dbReference type="AlphaFoldDB" id="A0AAT9GFY6"/>
<gene>
    <name evidence="2" type="ORF">KACHI17_03900</name>
</gene>
<reference evidence="2" key="1">
    <citation type="submission" date="2024-02" db="EMBL/GenBank/DDBJ databases">
        <title>Sediminibacterium planktonica sp. nov. and Sediminibacterium longus sp. nov., isolated from surface lake and river water.</title>
        <authorList>
            <person name="Watanabe K."/>
            <person name="Takemine S."/>
            <person name="Ishii Y."/>
            <person name="Ogata Y."/>
            <person name="Shindo C."/>
            <person name="Suda W."/>
        </authorList>
    </citation>
    <scope>NUCLEOTIDE SEQUENCE</scope>
    <source>
        <strain evidence="2">KACHI17</strain>
    </source>
</reference>
<dbReference type="Gene3D" id="3.90.550.10">
    <property type="entry name" value="Spore Coat Polysaccharide Biosynthesis Protein SpsA, Chain A"/>
    <property type="match status" value="1"/>
</dbReference>